<comment type="caution">
    <text evidence="1">The sequence shown here is derived from an EMBL/GenBank/DDBJ whole genome shotgun (WGS) entry which is preliminary data.</text>
</comment>
<reference evidence="2" key="1">
    <citation type="submission" date="2016-09" db="EMBL/GenBank/DDBJ databases">
        <authorList>
            <person name="Greninger A.L."/>
            <person name="Jerome K.R."/>
            <person name="Mcnair B."/>
            <person name="Wallis C."/>
            <person name="Fang F."/>
        </authorList>
    </citation>
    <scope>NUCLEOTIDE SEQUENCE [LARGE SCALE GENOMIC DNA]</scope>
    <source>
        <strain evidence="2">M7</strain>
    </source>
</reference>
<dbReference type="EMBL" id="MIGZ01000001">
    <property type="protein sequence ID" value="ODQ96598.1"/>
    <property type="molecule type" value="Genomic_DNA"/>
</dbReference>
<gene>
    <name evidence="1" type="ORF">BHQ17_00030</name>
</gene>
<keyword evidence="2" id="KW-1185">Reference proteome</keyword>
<proteinExistence type="predicted"/>
<name>A0A1E3S3A6_9MYCO</name>
<protein>
    <submittedName>
        <fullName evidence="1">Uncharacterized protein</fullName>
    </submittedName>
</protein>
<evidence type="ECO:0000313" key="2">
    <source>
        <dbReference type="Proteomes" id="UP000094243"/>
    </source>
</evidence>
<accession>A0A1E3S3A6</accession>
<dbReference type="RefSeq" id="WP_069403178.1">
    <property type="nucleotide sequence ID" value="NZ_MIGZ01000001.1"/>
</dbReference>
<sequence>MTTAPVDSTTRTCCGGIGNHTQDCTATWRDYTNQLTEEQIAVVKDMATRDEGLALHAATMQAKINGLEAAFARLPLPEGATGLDWTRDGRQRFTLAERSVGDIFTCVEVTRSVDGSTSAEVIVDANNAGRGWAGLSEAEAREVAANVLAAAAELEALG</sequence>
<dbReference type="AlphaFoldDB" id="A0A1E3S3A6"/>
<evidence type="ECO:0000313" key="1">
    <source>
        <dbReference type="EMBL" id="ODQ96598.1"/>
    </source>
</evidence>
<dbReference type="Proteomes" id="UP000094243">
    <property type="component" value="Unassembled WGS sequence"/>
</dbReference>
<organism evidence="1 2">
    <name type="scientific">Mycolicibacterium holsaticum</name>
    <dbReference type="NCBI Taxonomy" id="152142"/>
    <lineage>
        <taxon>Bacteria</taxon>
        <taxon>Bacillati</taxon>
        <taxon>Actinomycetota</taxon>
        <taxon>Actinomycetes</taxon>
        <taxon>Mycobacteriales</taxon>
        <taxon>Mycobacteriaceae</taxon>
        <taxon>Mycolicibacterium</taxon>
    </lineage>
</organism>